<sequence length="117" mass="13707">MELKSIRHKRALHAAENKIECSKLANYVKELYLYGSVVKNQENWDSDIDLLLVLDPSQKGNREIQREIIWLKGTITEDEIDAPEIDLKVVFGNGWKNSSQTYYRNILKEGEEIWKKI</sequence>
<evidence type="ECO:0000313" key="2">
    <source>
        <dbReference type="EMBL" id="PWJ77219.1"/>
    </source>
</evidence>
<dbReference type="CDD" id="cd05403">
    <property type="entry name" value="NT_KNTase_like"/>
    <property type="match status" value="1"/>
</dbReference>
<gene>
    <name evidence="2" type="ORF">C7383_10360</name>
</gene>
<dbReference type="GO" id="GO:0016779">
    <property type="term" value="F:nucleotidyltransferase activity"/>
    <property type="evidence" value="ECO:0007669"/>
    <property type="project" value="InterPro"/>
</dbReference>
<dbReference type="Gene3D" id="3.30.460.10">
    <property type="entry name" value="Beta Polymerase, domain 2"/>
    <property type="match status" value="1"/>
</dbReference>
<proteinExistence type="predicted"/>
<name>A0AB73T6H6_9FIRM</name>
<comment type="caution">
    <text evidence="2">The sequence shown here is derived from an EMBL/GenBank/DDBJ whole genome shotgun (WGS) entry which is preliminary data.</text>
</comment>
<organism evidence="2 3">
    <name type="scientific">Murimonas intestini</name>
    <dbReference type="NCBI Taxonomy" id="1337051"/>
    <lineage>
        <taxon>Bacteria</taxon>
        <taxon>Bacillati</taxon>
        <taxon>Bacillota</taxon>
        <taxon>Clostridia</taxon>
        <taxon>Lachnospirales</taxon>
        <taxon>Lachnospiraceae</taxon>
        <taxon>Murimonas</taxon>
    </lineage>
</organism>
<dbReference type="RefSeq" id="WP_187374353.1">
    <property type="nucleotide sequence ID" value="NZ_CABJAT010000007.1"/>
</dbReference>
<dbReference type="AlphaFoldDB" id="A0AB73T6H6"/>
<feature type="domain" description="Polymerase beta nucleotidyltransferase" evidence="1">
    <location>
        <begin position="26"/>
        <end position="115"/>
    </location>
</feature>
<evidence type="ECO:0000313" key="3">
    <source>
        <dbReference type="Proteomes" id="UP000245412"/>
    </source>
</evidence>
<reference evidence="2 3" key="1">
    <citation type="submission" date="2018-05" db="EMBL/GenBank/DDBJ databases">
        <authorList>
            <person name="Goeker M."/>
            <person name="Huntemann M."/>
            <person name="Clum A."/>
            <person name="Pillay M."/>
            <person name="Palaniappan K."/>
            <person name="Varghese N."/>
            <person name="Mikhailova N."/>
            <person name="Stamatis D."/>
            <person name="Reddy T."/>
            <person name="Daum C."/>
            <person name="Shapiro N."/>
            <person name="Ivanova N."/>
            <person name="Kyrpides N."/>
            <person name="Woyke T."/>
        </authorList>
    </citation>
    <scope>NUCLEOTIDE SEQUENCE [LARGE SCALE GENOMIC DNA]</scope>
    <source>
        <strain evidence="2 3">DSM 26524</strain>
    </source>
</reference>
<dbReference type="SUPFAM" id="SSF81301">
    <property type="entry name" value="Nucleotidyltransferase"/>
    <property type="match status" value="1"/>
</dbReference>
<protein>
    <submittedName>
        <fullName evidence="2">Nucleotidyltransferase-like protein</fullName>
    </submittedName>
</protein>
<dbReference type="InterPro" id="IPR041633">
    <property type="entry name" value="Polbeta"/>
</dbReference>
<dbReference type="InterPro" id="IPR043519">
    <property type="entry name" value="NT_sf"/>
</dbReference>
<dbReference type="EMBL" id="QGGY01000003">
    <property type="protein sequence ID" value="PWJ77219.1"/>
    <property type="molecule type" value="Genomic_DNA"/>
</dbReference>
<evidence type="ECO:0000259" key="1">
    <source>
        <dbReference type="Pfam" id="PF18765"/>
    </source>
</evidence>
<keyword evidence="3" id="KW-1185">Reference proteome</keyword>
<dbReference type="Pfam" id="PF18765">
    <property type="entry name" value="Polbeta"/>
    <property type="match status" value="1"/>
</dbReference>
<accession>A0AB73T6H6</accession>
<dbReference type="Proteomes" id="UP000245412">
    <property type="component" value="Unassembled WGS sequence"/>
</dbReference>